<evidence type="ECO:0000313" key="1">
    <source>
        <dbReference type="EMBL" id="MBM7717052.1"/>
    </source>
</evidence>
<sequence>MKKGKEFKSKNKLSATQEVLYQREFKRADRAGGYVEKERK</sequence>
<organism evidence="1 2">
    <name type="scientific">Siminovitchia thermophila</name>
    <dbReference type="NCBI Taxonomy" id="1245522"/>
    <lineage>
        <taxon>Bacteria</taxon>
        <taxon>Bacillati</taxon>
        <taxon>Bacillota</taxon>
        <taxon>Bacilli</taxon>
        <taxon>Bacillales</taxon>
        <taxon>Bacillaceae</taxon>
        <taxon>Siminovitchia</taxon>
    </lineage>
</organism>
<accession>A0ABS2RBM7</accession>
<protein>
    <submittedName>
        <fullName evidence="1">Chloramphenicol 3-O-phosphotransferase</fullName>
    </submittedName>
</protein>
<evidence type="ECO:0000313" key="2">
    <source>
        <dbReference type="Proteomes" id="UP000823485"/>
    </source>
</evidence>
<name>A0ABS2RBM7_9BACI</name>
<keyword evidence="2" id="KW-1185">Reference proteome</keyword>
<dbReference type="EMBL" id="JAFBFH010000038">
    <property type="protein sequence ID" value="MBM7717052.1"/>
    <property type="molecule type" value="Genomic_DNA"/>
</dbReference>
<comment type="caution">
    <text evidence="1">The sequence shown here is derived from an EMBL/GenBank/DDBJ whole genome shotgun (WGS) entry which is preliminary data.</text>
</comment>
<proteinExistence type="predicted"/>
<gene>
    <name evidence="1" type="ORF">JOC94_004076</name>
</gene>
<reference evidence="1 2" key="1">
    <citation type="submission" date="2021-01" db="EMBL/GenBank/DDBJ databases">
        <title>Genomic Encyclopedia of Type Strains, Phase IV (KMG-IV): sequencing the most valuable type-strain genomes for metagenomic binning, comparative biology and taxonomic classification.</title>
        <authorList>
            <person name="Goeker M."/>
        </authorList>
    </citation>
    <scope>NUCLEOTIDE SEQUENCE [LARGE SCALE GENOMIC DNA]</scope>
    <source>
        <strain evidence="1 2">DSM 105453</strain>
    </source>
</reference>
<dbReference type="Pfam" id="PF14152">
    <property type="entry name" value="YfhE"/>
    <property type="match status" value="1"/>
</dbReference>
<dbReference type="Proteomes" id="UP000823485">
    <property type="component" value="Unassembled WGS sequence"/>
</dbReference>
<dbReference type="InterPro" id="IPR025437">
    <property type="entry name" value="YfhE-like"/>
</dbReference>